<accession>A0A2M4D636</accession>
<evidence type="ECO:0000313" key="1">
    <source>
        <dbReference type="EMBL" id="MBW73040.1"/>
    </source>
</evidence>
<protein>
    <submittedName>
        <fullName evidence="1">Putative secreted protein</fullName>
    </submittedName>
</protein>
<reference evidence="1" key="1">
    <citation type="submission" date="2018-01" db="EMBL/GenBank/DDBJ databases">
        <title>An insight into the sialome of Amazonian anophelines.</title>
        <authorList>
            <person name="Ribeiro J.M."/>
            <person name="Scarpassa V."/>
            <person name="Calvo E."/>
        </authorList>
    </citation>
    <scope>NUCLEOTIDE SEQUENCE</scope>
</reference>
<organism evidence="1">
    <name type="scientific">Anopheles darlingi</name>
    <name type="common">Mosquito</name>
    <dbReference type="NCBI Taxonomy" id="43151"/>
    <lineage>
        <taxon>Eukaryota</taxon>
        <taxon>Metazoa</taxon>
        <taxon>Ecdysozoa</taxon>
        <taxon>Arthropoda</taxon>
        <taxon>Hexapoda</taxon>
        <taxon>Insecta</taxon>
        <taxon>Pterygota</taxon>
        <taxon>Neoptera</taxon>
        <taxon>Endopterygota</taxon>
        <taxon>Diptera</taxon>
        <taxon>Nematocera</taxon>
        <taxon>Culicoidea</taxon>
        <taxon>Culicidae</taxon>
        <taxon>Anophelinae</taxon>
        <taxon>Anopheles</taxon>
    </lineage>
</organism>
<sequence length="119" mass="13140">MICAGRSVLLPFLSISNRVFSAGNVYAWRSCLERVMVGRNSNTSLASLADFRSAMYESVSWGSRLLVVARVHKKDEAVTGKSAPVMFLQMPRVRVQPYRSIATARTSGYPTERGDCAGY</sequence>
<dbReference type="EMBL" id="GGFL01008862">
    <property type="protein sequence ID" value="MBW73040.1"/>
    <property type="molecule type" value="Transcribed_RNA"/>
</dbReference>
<name>A0A2M4D636_ANODA</name>
<dbReference type="AlphaFoldDB" id="A0A2M4D636"/>
<proteinExistence type="predicted"/>